<sequence>MPILYPCRSYMSISVIAPVFNGKMLVRQFVECILSQTERPNAVIFVNDGSTDETGKHLCEACSRFEAIGVVCKIVDHDVNKGRGAARQAALEVVDTRYVTWLDIDDLYGPGRIYNLNMALAELETSQASRPWLISTPYTACQVSRIHVKRVFRGRRIDSISDLYNELEGPRTIQLQSLAGPVESFRNTGFDTGLNWAEDFDFLLRFLAQRGQVLTSEWTRAEDVLYFQSFDKSFRDEVADANRKVLRKNGEVLSDAGVDAQAEFQRKWLSYISKFSLEAARGDASLQNPAGEGVSSELTRSLPKGESRVLLEEPDAVIIGGDWVSPEGDATYQLDNFIEKPGGYEMPVSNILSAYMQGASMLRITSLKQGNAVLAEYEIFRDSSGVIGLNHLDWSRPHKLSDVNSSWSDSMTFAGRFVPAFSKLTCKKSPIYVSFFSGPVYYKECAERLAQKLSELGLDYQICEFLPEEDMDWKNVCRKKISYYAAQYYRHDRPIFWIDADSVVLEDPSSMLGSNVDLGAFLRNFSYLPEFDPLKYSRLLHPGYLLLGKTEKTSRFIAHMLRVDSETSQNATDDYVLQESLLTFPENLSFQIFPPDAIDSRGSSRVVKGKFFQHLDSGHVSSVSQVVDQHQARTLEASRQLPVLQEAAKAAMKRGELRDATSFYKRIRQVMPDDADSLVRLLSLYARLGENKKFLYHFDLAKKNPNLRMAALRSEFDRRSSNGEFDAAASISAKILSEGGSDDVSFIKSREYRYGFDREALLLGCSADERVPMMWWEQPFPGNLGDIIGPYIVRALTGVPPRYTKKSPRVLSVGSIIKFARQGDTVWGAGAAAASQRIDTSCDFRAVRGPLTRRLVLQAGADCPEVYGDPAWILPKIYPGKNLGKTHKVGIIRHFAHASRRISVGPGVREIDIIRGSIGEVERFLDEVNSCEAIVSTSLHGLIIANAYGIPACWAIDTNSPQQIHGDGMKFMDYAMSVGIEKISPLNLASESEIDASLFSRCTHNPARPVDCEKLISSAPFRVQEKYL</sequence>
<dbReference type="Pfam" id="PF00535">
    <property type="entry name" value="Glycos_transf_2"/>
    <property type="match status" value="1"/>
</dbReference>
<dbReference type="Proteomes" id="UP000025047">
    <property type="component" value="Unassembled WGS sequence"/>
</dbReference>
<dbReference type="Gene3D" id="3.90.550.10">
    <property type="entry name" value="Spore Coat Polysaccharide Biosynthesis Protein SpsA, Chain A"/>
    <property type="match status" value="1"/>
</dbReference>
<protein>
    <recommendedName>
        <fullName evidence="5">Glycosyltransferase 2-like domain-containing protein</fullName>
    </recommendedName>
</protein>
<name>A0A017H870_9RHOB</name>
<dbReference type="InterPro" id="IPR001173">
    <property type="entry name" value="Glyco_trans_2-like"/>
</dbReference>
<dbReference type="InterPro" id="IPR029044">
    <property type="entry name" value="Nucleotide-diphossugar_trans"/>
</dbReference>
<gene>
    <name evidence="3" type="ORF">Lokhon_02175</name>
</gene>
<dbReference type="SUPFAM" id="SSF53448">
    <property type="entry name" value="Nucleotide-diphospho-sugar transferases"/>
    <property type="match status" value="1"/>
</dbReference>
<dbReference type="InterPro" id="IPR007345">
    <property type="entry name" value="Polysacch_pyruvyl_Trfase"/>
</dbReference>
<dbReference type="eggNOG" id="COG1216">
    <property type="taxonomic scope" value="Bacteria"/>
</dbReference>
<dbReference type="InterPro" id="IPR011990">
    <property type="entry name" value="TPR-like_helical_dom_sf"/>
</dbReference>
<evidence type="ECO:0000313" key="4">
    <source>
        <dbReference type="Proteomes" id="UP000025047"/>
    </source>
</evidence>
<comment type="caution">
    <text evidence="3">The sequence shown here is derived from an EMBL/GenBank/DDBJ whole genome shotgun (WGS) entry which is preliminary data.</text>
</comment>
<dbReference type="eggNOG" id="COG0457">
    <property type="taxonomic scope" value="Bacteria"/>
</dbReference>
<dbReference type="PANTHER" id="PTHR43685">
    <property type="entry name" value="GLYCOSYLTRANSFERASE"/>
    <property type="match status" value="1"/>
</dbReference>
<accession>A0A017H870</accession>
<dbReference type="EMBL" id="APGJ01000007">
    <property type="protein sequence ID" value="EYD70541.1"/>
    <property type="molecule type" value="Genomic_DNA"/>
</dbReference>
<dbReference type="STRING" id="1122180.Lokhon_02175"/>
<evidence type="ECO:0008006" key="5">
    <source>
        <dbReference type="Google" id="ProtNLM"/>
    </source>
</evidence>
<dbReference type="Gene3D" id="1.25.40.10">
    <property type="entry name" value="Tetratricopeptide repeat domain"/>
    <property type="match status" value="1"/>
</dbReference>
<dbReference type="HOGENOM" id="CLU_294705_0_0_5"/>
<dbReference type="Pfam" id="PF04230">
    <property type="entry name" value="PS_pyruv_trans"/>
    <property type="match status" value="1"/>
</dbReference>
<evidence type="ECO:0000259" key="2">
    <source>
        <dbReference type="Pfam" id="PF04230"/>
    </source>
</evidence>
<evidence type="ECO:0000313" key="3">
    <source>
        <dbReference type="EMBL" id="EYD70541.1"/>
    </source>
</evidence>
<dbReference type="PATRIC" id="fig|1122180.6.peg.2157"/>
<dbReference type="CDD" id="cd00761">
    <property type="entry name" value="Glyco_tranf_GTA_type"/>
    <property type="match status" value="1"/>
</dbReference>
<organism evidence="3 4">
    <name type="scientific">Limimaricola hongkongensis DSM 17492</name>
    <dbReference type="NCBI Taxonomy" id="1122180"/>
    <lineage>
        <taxon>Bacteria</taxon>
        <taxon>Pseudomonadati</taxon>
        <taxon>Pseudomonadota</taxon>
        <taxon>Alphaproteobacteria</taxon>
        <taxon>Rhodobacterales</taxon>
        <taxon>Paracoccaceae</taxon>
        <taxon>Limimaricola</taxon>
    </lineage>
</organism>
<feature type="domain" description="Polysaccharide pyruvyl transferase" evidence="2">
    <location>
        <begin position="832"/>
        <end position="953"/>
    </location>
</feature>
<reference evidence="3 4" key="1">
    <citation type="submission" date="2013-03" db="EMBL/GenBank/DDBJ databases">
        <authorList>
            <person name="Fiebig A."/>
            <person name="Goeker M."/>
            <person name="Klenk H.-P.P."/>
        </authorList>
    </citation>
    <scope>NUCLEOTIDE SEQUENCE [LARGE SCALE GENOMIC DNA]</scope>
    <source>
        <strain evidence="3 4">DSM 17492</strain>
    </source>
</reference>
<evidence type="ECO:0000259" key="1">
    <source>
        <dbReference type="Pfam" id="PF00535"/>
    </source>
</evidence>
<keyword evidence="4" id="KW-1185">Reference proteome</keyword>
<dbReference type="PANTHER" id="PTHR43685:SF2">
    <property type="entry name" value="GLYCOSYLTRANSFERASE 2-LIKE DOMAIN-CONTAINING PROTEIN"/>
    <property type="match status" value="1"/>
</dbReference>
<proteinExistence type="predicted"/>
<feature type="domain" description="Glycosyltransferase 2-like" evidence="1">
    <location>
        <begin position="14"/>
        <end position="125"/>
    </location>
</feature>
<dbReference type="AlphaFoldDB" id="A0A017H870"/>
<dbReference type="InterPro" id="IPR050834">
    <property type="entry name" value="Glycosyltransf_2"/>
</dbReference>